<dbReference type="SUPFAM" id="SSF158472">
    <property type="entry name" value="HAMP domain-like"/>
    <property type="match status" value="1"/>
</dbReference>
<dbReference type="GO" id="GO:0007165">
    <property type="term" value="P:signal transduction"/>
    <property type="evidence" value="ECO:0007669"/>
    <property type="project" value="InterPro"/>
</dbReference>
<dbReference type="CDD" id="cd06225">
    <property type="entry name" value="HAMP"/>
    <property type="match status" value="1"/>
</dbReference>
<feature type="non-terminal residue" evidence="3">
    <location>
        <position position="100"/>
    </location>
</feature>
<keyword evidence="1" id="KW-1133">Transmembrane helix</keyword>
<organism evidence="3 4">
    <name type="scientific">Pseudoalteromonas ruthenica</name>
    <dbReference type="NCBI Taxonomy" id="151081"/>
    <lineage>
        <taxon>Bacteria</taxon>
        <taxon>Pseudomonadati</taxon>
        <taxon>Pseudomonadota</taxon>
        <taxon>Gammaproteobacteria</taxon>
        <taxon>Alteromonadales</taxon>
        <taxon>Pseudoalteromonadaceae</taxon>
        <taxon>Pseudoalteromonas</taxon>
    </lineage>
</organism>
<reference evidence="4" key="2">
    <citation type="submission" date="2019-06" db="EMBL/GenBank/DDBJ databases">
        <title>Co-occurence of chitin degradation, pigmentation and bioactivity in marine Pseudoalteromonas.</title>
        <authorList>
            <person name="Sonnenschein E.C."/>
            <person name="Bech P.K."/>
        </authorList>
    </citation>
    <scope>NUCLEOTIDE SEQUENCE [LARGE SCALE GENOMIC DNA]</scope>
    <source>
        <strain evidence="4">S2897</strain>
    </source>
</reference>
<reference evidence="3 4" key="1">
    <citation type="submission" date="2017-12" db="EMBL/GenBank/DDBJ databases">
        <authorList>
            <person name="Paulsen S."/>
            <person name="Gram L.K."/>
        </authorList>
    </citation>
    <scope>NUCLEOTIDE SEQUENCE [LARGE SCALE GENOMIC DNA]</scope>
    <source>
        <strain evidence="3 4">S2897</strain>
    </source>
</reference>
<feature type="transmembrane region" description="Helical" evidence="1">
    <location>
        <begin position="32"/>
        <end position="54"/>
    </location>
</feature>
<dbReference type="EMBL" id="PNCG01001247">
    <property type="protein sequence ID" value="TMP64190.1"/>
    <property type="molecule type" value="Genomic_DNA"/>
</dbReference>
<dbReference type="PANTHER" id="PTHR32089">
    <property type="entry name" value="METHYL-ACCEPTING CHEMOTAXIS PROTEIN MCPB"/>
    <property type="match status" value="1"/>
</dbReference>
<proteinExistence type="predicted"/>
<dbReference type="AlphaFoldDB" id="A0A5S3XVW4"/>
<keyword evidence="1" id="KW-0812">Transmembrane</keyword>
<evidence type="ECO:0000313" key="3">
    <source>
        <dbReference type="EMBL" id="TMP64190.1"/>
    </source>
</evidence>
<dbReference type="PANTHER" id="PTHR32089:SF112">
    <property type="entry name" value="LYSOZYME-LIKE PROTEIN-RELATED"/>
    <property type="match status" value="1"/>
</dbReference>
<evidence type="ECO:0000313" key="4">
    <source>
        <dbReference type="Proteomes" id="UP000305874"/>
    </source>
</evidence>
<accession>A0A5S3XVW4</accession>
<gene>
    <name evidence="3" type="ORF">CWC05_24640</name>
</gene>
<dbReference type="Pfam" id="PF00672">
    <property type="entry name" value="HAMP"/>
    <property type="match status" value="1"/>
</dbReference>
<protein>
    <submittedName>
        <fullName evidence="3">Methyl-accepting chemotaxis protein</fullName>
    </submittedName>
</protein>
<dbReference type="Gene3D" id="6.10.340.10">
    <property type="match status" value="1"/>
</dbReference>
<dbReference type="PROSITE" id="PS50885">
    <property type="entry name" value="HAMP"/>
    <property type="match status" value="1"/>
</dbReference>
<comment type="caution">
    <text evidence="3">The sequence shown here is derived from an EMBL/GenBank/DDBJ whole genome shotgun (WGS) entry which is preliminary data.</text>
</comment>
<sequence>DDLKNELIALLDDIQSYTQEASLQAEHDEQAAIVWIAVTSAMAVGFALFISFVIGRSITVPINELIVRLKAVANGDGDLTVKLDESARDETGIMAHEFNK</sequence>
<dbReference type="Proteomes" id="UP000305874">
    <property type="component" value="Unassembled WGS sequence"/>
</dbReference>
<feature type="non-terminal residue" evidence="3">
    <location>
        <position position="1"/>
    </location>
</feature>
<evidence type="ECO:0000259" key="2">
    <source>
        <dbReference type="PROSITE" id="PS50885"/>
    </source>
</evidence>
<dbReference type="InterPro" id="IPR003660">
    <property type="entry name" value="HAMP_dom"/>
</dbReference>
<feature type="domain" description="HAMP" evidence="2">
    <location>
        <begin position="56"/>
        <end position="99"/>
    </location>
</feature>
<name>A0A5S3XVW4_9GAMM</name>
<evidence type="ECO:0000256" key="1">
    <source>
        <dbReference type="SAM" id="Phobius"/>
    </source>
</evidence>
<dbReference type="RefSeq" id="WP_138549552.1">
    <property type="nucleotide sequence ID" value="NZ_PNCG01001247.1"/>
</dbReference>
<dbReference type="GO" id="GO:0016020">
    <property type="term" value="C:membrane"/>
    <property type="evidence" value="ECO:0007669"/>
    <property type="project" value="InterPro"/>
</dbReference>
<keyword evidence="1" id="KW-0472">Membrane</keyword>